<organism evidence="2 3">
    <name type="scientific">Pisolithus microcarpus 441</name>
    <dbReference type="NCBI Taxonomy" id="765257"/>
    <lineage>
        <taxon>Eukaryota</taxon>
        <taxon>Fungi</taxon>
        <taxon>Dikarya</taxon>
        <taxon>Basidiomycota</taxon>
        <taxon>Agaricomycotina</taxon>
        <taxon>Agaricomycetes</taxon>
        <taxon>Agaricomycetidae</taxon>
        <taxon>Boletales</taxon>
        <taxon>Sclerodermatineae</taxon>
        <taxon>Pisolithaceae</taxon>
        <taxon>Pisolithus</taxon>
    </lineage>
</organism>
<sequence>MSWGHARRFIIRAALSPIHPEADNSRESDTNSGNDGREEVQDDSDLFDDSQADRWGNEQHSQQRWSDDERNTLPSPVIHSDDETDTQRDAHLNFFGGEWWSLRCPI</sequence>
<gene>
    <name evidence="2" type="ORF">PISMIDRAFT_16627</name>
</gene>
<proteinExistence type="predicted"/>
<dbReference type="AlphaFoldDB" id="A0A0C9Z5I5"/>
<reference evidence="3" key="2">
    <citation type="submission" date="2015-01" db="EMBL/GenBank/DDBJ databases">
        <title>Evolutionary Origins and Diversification of the Mycorrhizal Mutualists.</title>
        <authorList>
            <consortium name="DOE Joint Genome Institute"/>
            <consortium name="Mycorrhizal Genomics Consortium"/>
            <person name="Kohler A."/>
            <person name="Kuo A."/>
            <person name="Nagy L.G."/>
            <person name="Floudas D."/>
            <person name="Copeland A."/>
            <person name="Barry K.W."/>
            <person name="Cichocki N."/>
            <person name="Veneault-Fourrey C."/>
            <person name="LaButti K."/>
            <person name="Lindquist E.A."/>
            <person name="Lipzen A."/>
            <person name="Lundell T."/>
            <person name="Morin E."/>
            <person name="Murat C."/>
            <person name="Riley R."/>
            <person name="Ohm R."/>
            <person name="Sun H."/>
            <person name="Tunlid A."/>
            <person name="Henrissat B."/>
            <person name="Grigoriev I.V."/>
            <person name="Hibbett D.S."/>
            <person name="Martin F."/>
        </authorList>
    </citation>
    <scope>NUCLEOTIDE SEQUENCE [LARGE SCALE GENOMIC DNA]</scope>
    <source>
        <strain evidence="3">441</strain>
    </source>
</reference>
<feature type="region of interest" description="Disordered" evidence="1">
    <location>
        <begin position="14"/>
        <end position="86"/>
    </location>
</feature>
<reference evidence="2 3" key="1">
    <citation type="submission" date="2014-04" db="EMBL/GenBank/DDBJ databases">
        <authorList>
            <consortium name="DOE Joint Genome Institute"/>
            <person name="Kuo A."/>
            <person name="Kohler A."/>
            <person name="Costa M.D."/>
            <person name="Nagy L.G."/>
            <person name="Floudas D."/>
            <person name="Copeland A."/>
            <person name="Barry K.W."/>
            <person name="Cichocki N."/>
            <person name="Veneault-Fourrey C."/>
            <person name="LaButti K."/>
            <person name="Lindquist E.A."/>
            <person name="Lipzen A."/>
            <person name="Lundell T."/>
            <person name="Morin E."/>
            <person name="Murat C."/>
            <person name="Sun H."/>
            <person name="Tunlid A."/>
            <person name="Henrissat B."/>
            <person name="Grigoriev I.V."/>
            <person name="Hibbett D.S."/>
            <person name="Martin F."/>
            <person name="Nordberg H.P."/>
            <person name="Cantor M.N."/>
            <person name="Hua S.X."/>
        </authorList>
    </citation>
    <scope>NUCLEOTIDE SEQUENCE [LARGE SCALE GENOMIC DNA]</scope>
    <source>
        <strain evidence="2 3">441</strain>
    </source>
</reference>
<feature type="compositionally biased region" description="Basic and acidic residues" evidence="1">
    <location>
        <begin position="20"/>
        <end position="39"/>
    </location>
</feature>
<dbReference type="Proteomes" id="UP000054018">
    <property type="component" value="Unassembled WGS sequence"/>
</dbReference>
<accession>A0A0C9Z5I5</accession>
<evidence type="ECO:0000313" key="3">
    <source>
        <dbReference type="Proteomes" id="UP000054018"/>
    </source>
</evidence>
<evidence type="ECO:0000256" key="1">
    <source>
        <dbReference type="SAM" id="MobiDB-lite"/>
    </source>
</evidence>
<evidence type="ECO:0000313" key="2">
    <source>
        <dbReference type="EMBL" id="KIK15253.1"/>
    </source>
</evidence>
<name>A0A0C9Z5I5_9AGAM</name>
<dbReference type="EMBL" id="KN833898">
    <property type="protein sequence ID" value="KIK15253.1"/>
    <property type="molecule type" value="Genomic_DNA"/>
</dbReference>
<feature type="compositionally biased region" description="Acidic residues" evidence="1">
    <location>
        <begin position="40"/>
        <end position="50"/>
    </location>
</feature>
<protein>
    <submittedName>
        <fullName evidence="2">Uncharacterized protein</fullName>
    </submittedName>
</protein>
<dbReference type="HOGENOM" id="CLU_2224251_0_0_1"/>
<keyword evidence="3" id="KW-1185">Reference proteome</keyword>